<accession>A0A0J7K2W9</accession>
<organism evidence="3 4">
    <name type="scientific">Lasius niger</name>
    <name type="common">Black garden ant</name>
    <dbReference type="NCBI Taxonomy" id="67767"/>
    <lineage>
        <taxon>Eukaryota</taxon>
        <taxon>Metazoa</taxon>
        <taxon>Ecdysozoa</taxon>
        <taxon>Arthropoda</taxon>
        <taxon>Hexapoda</taxon>
        <taxon>Insecta</taxon>
        <taxon>Pterygota</taxon>
        <taxon>Neoptera</taxon>
        <taxon>Endopterygota</taxon>
        <taxon>Hymenoptera</taxon>
        <taxon>Apocrita</taxon>
        <taxon>Aculeata</taxon>
        <taxon>Formicoidea</taxon>
        <taxon>Formicidae</taxon>
        <taxon>Formicinae</taxon>
        <taxon>Lasius</taxon>
        <taxon>Lasius</taxon>
    </lineage>
</organism>
<sequence length="163" mass="19374">MEADPSGEWMMEQNEDDIGGDVRRKNPVRQREIEIYRREKEIAERELELARHEIALLRERQNTNFVDRERQEETTVDNDDAVRRVSPHTRLNLKAIADLLANFNGISSDFDTWERQVRLLKMTYQLEDDYAKILVGMRSKKIALEWFHSKPEFIRVLTLSLTN</sequence>
<keyword evidence="1" id="KW-0175">Coiled coil</keyword>
<proteinExistence type="predicted"/>
<name>A0A0J7K2W9_LASNI</name>
<evidence type="ECO:0000256" key="2">
    <source>
        <dbReference type="SAM" id="MobiDB-lite"/>
    </source>
</evidence>
<evidence type="ECO:0000313" key="3">
    <source>
        <dbReference type="EMBL" id="KMQ84654.1"/>
    </source>
</evidence>
<feature type="coiled-coil region" evidence="1">
    <location>
        <begin position="33"/>
        <end position="60"/>
    </location>
</feature>
<protein>
    <submittedName>
        <fullName evidence="3">Uncharacterized protein</fullName>
    </submittedName>
</protein>
<dbReference type="AlphaFoldDB" id="A0A0J7K2W9"/>
<dbReference type="OrthoDB" id="7692888at2759"/>
<feature type="region of interest" description="Disordered" evidence="2">
    <location>
        <begin position="1"/>
        <end position="23"/>
    </location>
</feature>
<evidence type="ECO:0000313" key="4">
    <source>
        <dbReference type="Proteomes" id="UP000036403"/>
    </source>
</evidence>
<gene>
    <name evidence="3" type="ORF">RF55_17376</name>
</gene>
<comment type="caution">
    <text evidence="3">The sequence shown here is derived from an EMBL/GenBank/DDBJ whole genome shotgun (WGS) entry which is preliminary data.</text>
</comment>
<dbReference type="EMBL" id="LBMM01015813">
    <property type="protein sequence ID" value="KMQ84654.1"/>
    <property type="molecule type" value="Genomic_DNA"/>
</dbReference>
<reference evidence="3 4" key="1">
    <citation type="submission" date="2015-04" db="EMBL/GenBank/DDBJ databases">
        <title>Lasius niger genome sequencing.</title>
        <authorList>
            <person name="Konorov E.A."/>
            <person name="Nikitin M.A."/>
            <person name="Kirill M.V."/>
            <person name="Chang P."/>
        </authorList>
    </citation>
    <scope>NUCLEOTIDE SEQUENCE [LARGE SCALE GENOMIC DNA]</scope>
    <source>
        <tissue evidence="3">Whole</tissue>
    </source>
</reference>
<dbReference type="Proteomes" id="UP000036403">
    <property type="component" value="Unassembled WGS sequence"/>
</dbReference>
<dbReference type="PaxDb" id="67767-A0A0J7K2W9"/>
<evidence type="ECO:0000256" key="1">
    <source>
        <dbReference type="SAM" id="Coils"/>
    </source>
</evidence>
<keyword evidence="4" id="KW-1185">Reference proteome</keyword>